<gene>
    <name evidence="2" type="ORF">CFK39_15155</name>
</gene>
<organism evidence="2 3">
    <name type="scientific">Brachybacterium avium</name>
    <dbReference type="NCBI Taxonomy" id="2017485"/>
    <lineage>
        <taxon>Bacteria</taxon>
        <taxon>Bacillati</taxon>
        <taxon>Actinomycetota</taxon>
        <taxon>Actinomycetes</taxon>
        <taxon>Micrococcales</taxon>
        <taxon>Dermabacteraceae</taxon>
        <taxon>Brachybacterium</taxon>
    </lineage>
</organism>
<reference evidence="3" key="1">
    <citation type="submission" date="2017-07" db="EMBL/GenBank/DDBJ databases">
        <title>Brachybacterium sp. VR2415.</title>
        <authorList>
            <person name="Tak E.J."/>
            <person name="Bae J.-W."/>
        </authorList>
    </citation>
    <scope>NUCLEOTIDE SEQUENCE [LARGE SCALE GENOMIC DNA]</scope>
    <source>
        <strain evidence="3">VR2415</strain>
    </source>
</reference>
<feature type="transmembrane region" description="Helical" evidence="1">
    <location>
        <begin position="21"/>
        <end position="44"/>
    </location>
</feature>
<dbReference type="KEGG" id="brv:CFK39_15155"/>
<accession>A0A220UG98</accession>
<dbReference type="AlphaFoldDB" id="A0A220UG98"/>
<dbReference type="Proteomes" id="UP000198398">
    <property type="component" value="Chromosome"/>
</dbReference>
<keyword evidence="3" id="KW-1185">Reference proteome</keyword>
<evidence type="ECO:0000313" key="3">
    <source>
        <dbReference type="Proteomes" id="UP000198398"/>
    </source>
</evidence>
<protein>
    <submittedName>
        <fullName evidence="2">Uncharacterized protein</fullName>
    </submittedName>
</protein>
<proteinExistence type="predicted"/>
<dbReference type="PROSITE" id="PS51257">
    <property type="entry name" value="PROKAR_LIPOPROTEIN"/>
    <property type="match status" value="1"/>
</dbReference>
<keyword evidence="1" id="KW-1133">Transmembrane helix</keyword>
<keyword evidence="1" id="KW-0812">Transmembrane</keyword>
<evidence type="ECO:0000313" key="2">
    <source>
        <dbReference type="EMBL" id="ASK66922.1"/>
    </source>
</evidence>
<sequence length="63" mass="6565">MLPSLRLGLTLALRATDHGRFRALSALLVSLIGCALLVVVLSLLDAARPRSLAPGSAPRRCSG</sequence>
<name>A0A220UG98_9MICO</name>
<evidence type="ECO:0000256" key="1">
    <source>
        <dbReference type="SAM" id="Phobius"/>
    </source>
</evidence>
<dbReference type="RefSeq" id="WP_089066158.1">
    <property type="nucleotide sequence ID" value="NZ_CP022316.1"/>
</dbReference>
<keyword evidence="1" id="KW-0472">Membrane</keyword>
<dbReference type="EMBL" id="CP022316">
    <property type="protein sequence ID" value="ASK66922.1"/>
    <property type="molecule type" value="Genomic_DNA"/>
</dbReference>